<dbReference type="CDD" id="cd04048">
    <property type="entry name" value="C2A_Copine"/>
    <property type="match status" value="1"/>
</dbReference>
<dbReference type="InterPro" id="IPR037768">
    <property type="entry name" value="C2B_Copine"/>
</dbReference>
<dbReference type="OrthoDB" id="36825at2759"/>
<dbReference type="GO" id="GO:0071277">
    <property type="term" value="P:cellular response to calcium ion"/>
    <property type="evidence" value="ECO:0007669"/>
    <property type="project" value="TreeGrafter"/>
</dbReference>
<dbReference type="EMBL" id="CAICTM010000216">
    <property type="protein sequence ID" value="CAB9505045.1"/>
    <property type="molecule type" value="Genomic_DNA"/>
</dbReference>
<dbReference type="Gene3D" id="2.60.40.150">
    <property type="entry name" value="C2 domain"/>
    <property type="match status" value="2"/>
</dbReference>
<dbReference type="PANTHER" id="PTHR10857:SF106">
    <property type="entry name" value="C2 DOMAIN-CONTAINING PROTEIN"/>
    <property type="match status" value="1"/>
</dbReference>
<dbReference type="InterPro" id="IPR000008">
    <property type="entry name" value="C2_dom"/>
</dbReference>
<protein>
    <submittedName>
        <fullName evidence="4">Copine-1</fullName>
    </submittedName>
</protein>
<dbReference type="InterPro" id="IPR036465">
    <property type="entry name" value="vWFA_dom_sf"/>
</dbReference>
<dbReference type="GO" id="GO:0005544">
    <property type="term" value="F:calcium-dependent phospholipid binding"/>
    <property type="evidence" value="ECO:0007669"/>
    <property type="project" value="InterPro"/>
</dbReference>
<comment type="similarity">
    <text evidence="1">Belongs to the copine family.</text>
</comment>
<organism evidence="4 5">
    <name type="scientific">Seminavis robusta</name>
    <dbReference type="NCBI Taxonomy" id="568900"/>
    <lineage>
        <taxon>Eukaryota</taxon>
        <taxon>Sar</taxon>
        <taxon>Stramenopiles</taxon>
        <taxon>Ochrophyta</taxon>
        <taxon>Bacillariophyta</taxon>
        <taxon>Bacillariophyceae</taxon>
        <taxon>Bacillariophycidae</taxon>
        <taxon>Naviculales</taxon>
        <taxon>Naviculaceae</taxon>
        <taxon>Seminavis</taxon>
    </lineage>
</organism>
<dbReference type="PANTHER" id="PTHR10857">
    <property type="entry name" value="COPINE"/>
    <property type="match status" value="1"/>
</dbReference>
<comment type="caution">
    <text evidence="4">The sequence shown here is derived from an EMBL/GenBank/DDBJ whole genome shotgun (WGS) entry which is preliminary data.</text>
</comment>
<feature type="domain" description="C2" evidence="3">
    <location>
        <begin position="174"/>
        <end position="317"/>
    </location>
</feature>
<accession>A0A9N8HAA3</accession>
<dbReference type="SMART" id="SM00239">
    <property type="entry name" value="C2"/>
    <property type="match status" value="2"/>
</dbReference>
<evidence type="ECO:0000313" key="4">
    <source>
        <dbReference type="EMBL" id="CAB9505045.1"/>
    </source>
</evidence>
<dbReference type="Proteomes" id="UP001153069">
    <property type="component" value="Unassembled WGS sequence"/>
</dbReference>
<dbReference type="InterPro" id="IPR045052">
    <property type="entry name" value="Copine"/>
</dbReference>
<dbReference type="Pfam" id="PF00168">
    <property type="entry name" value="C2"/>
    <property type="match status" value="2"/>
</dbReference>
<evidence type="ECO:0000256" key="2">
    <source>
        <dbReference type="SAM" id="MobiDB-lite"/>
    </source>
</evidence>
<gene>
    <name evidence="4" type="ORF">SEMRO_217_G089700.1</name>
</gene>
<dbReference type="Pfam" id="PF07002">
    <property type="entry name" value="Copine"/>
    <property type="match status" value="1"/>
</dbReference>
<dbReference type="SUPFAM" id="SSF53300">
    <property type="entry name" value="vWA-like"/>
    <property type="match status" value="1"/>
</dbReference>
<dbReference type="PROSITE" id="PS50004">
    <property type="entry name" value="C2"/>
    <property type="match status" value="2"/>
</dbReference>
<sequence length="757" mass="82032">MAQPSVTFNDDTKRGSMRSSVARGAKGFKGGLKGAVKNSTALPGGAMKGVGNAAQFVAKGTASGTAKAAKLGVKSTLTGARLGAKGIGAGAKLGVKGIGTGAKLGVKGTLAGAKLGVKGTLATTKGAVGVGRLVAKGGVGLVTDFPGTTINLVGNTLKGAVGLPGTLTNLARRRVVRDNRLAWETRITSPVIKIDLHVECKNLPQKDSFALADAFAVVWAVPNGYVGTGVDSDRPSPLPSRQELEIGRTEVVRGSNSPRFEHTLRLDFLFQEEQTYLIRVYDEDLKYATDLREHDYLGGFVFTLGELMGSAGCTMARALGQGGRSQLYISGREISEAREIVALRFSAQEMPAVDGLDKNDPYFNIERLEEDGVTWETIFKSEVLMDDDNPTWALVRLPVPQLCHGDIFNQIKITLWDWNKFADDNALGFVETTVRNLVHGSEHGIPTLNIYREEKKMFRGSKQRKAGCLKVLKAHIVQIPSLLEFVCGGCEIDLTIAVDCSMANGEYTDETGLHFRSQLWLNDYQAAIHKVGVICESYNTRKEFNIWGFGGIIDEEEQDVFNIGDGVGIGANGLLDQYENFFGEHITHYPSEGANIKPILEKAMFKSIEQSQNRHCYSILCILTAGAVYDVQEAVDSLCTAAEDAPMSVVIIGVGLGNFEAFTNFFEDGSAKLQHSNGVPISRDICRFAAFSDFEESSSKVVAEALSAVPEQFVQSFVNNGIKPRPPIPAPDLERILRQSTRRSKKKKTKRSKSKYS</sequence>
<dbReference type="InterPro" id="IPR010734">
    <property type="entry name" value="Copine_C"/>
</dbReference>
<evidence type="ECO:0000259" key="3">
    <source>
        <dbReference type="PROSITE" id="PS50004"/>
    </source>
</evidence>
<reference evidence="4" key="1">
    <citation type="submission" date="2020-06" db="EMBL/GenBank/DDBJ databases">
        <authorList>
            <consortium name="Plant Systems Biology data submission"/>
        </authorList>
    </citation>
    <scope>NUCLEOTIDE SEQUENCE</scope>
    <source>
        <strain evidence="4">D6</strain>
    </source>
</reference>
<keyword evidence="5" id="KW-1185">Reference proteome</keyword>
<dbReference type="AlphaFoldDB" id="A0A9N8HAA3"/>
<evidence type="ECO:0000313" key="5">
    <source>
        <dbReference type="Proteomes" id="UP001153069"/>
    </source>
</evidence>
<feature type="domain" description="C2" evidence="3">
    <location>
        <begin position="321"/>
        <end position="447"/>
    </location>
</feature>
<dbReference type="GO" id="GO:0005886">
    <property type="term" value="C:plasma membrane"/>
    <property type="evidence" value="ECO:0007669"/>
    <property type="project" value="TreeGrafter"/>
</dbReference>
<feature type="region of interest" description="Disordered" evidence="2">
    <location>
        <begin position="723"/>
        <end position="757"/>
    </location>
</feature>
<dbReference type="SUPFAM" id="SSF49562">
    <property type="entry name" value="C2 domain (Calcium/lipid-binding domain, CaLB)"/>
    <property type="match status" value="2"/>
</dbReference>
<name>A0A9N8HAA3_9STRA</name>
<proteinExistence type="inferred from homology"/>
<feature type="region of interest" description="Disordered" evidence="2">
    <location>
        <begin position="1"/>
        <end position="24"/>
    </location>
</feature>
<dbReference type="InterPro" id="IPR035892">
    <property type="entry name" value="C2_domain_sf"/>
</dbReference>
<evidence type="ECO:0000256" key="1">
    <source>
        <dbReference type="ARBA" id="ARBA00009048"/>
    </source>
</evidence>
<dbReference type="CDD" id="cd04047">
    <property type="entry name" value="C2B_Copine"/>
    <property type="match status" value="1"/>
</dbReference>
<feature type="compositionally biased region" description="Basic residues" evidence="2">
    <location>
        <begin position="740"/>
        <end position="757"/>
    </location>
</feature>